<protein>
    <submittedName>
        <fullName evidence="1">Uncharacterized protein</fullName>
    </submittedName>
</protein>
<evidence type="ECO:0000313" key="2">
    <source>
        <dbReference type="Proteomes" id="UP000189545"/>
    </source>
</evidence>
<keyword evidence="2" id="KW-1185">Reference proteome</keyword>
<proteinExistence type="predicted"/>
<dbReference type="AlphaFoldDB" id="A0A1S6HVZ3"/>
<dbReference type="OrthoDB" id="6272584at2"/>
<dbReference type="KEGG" id="spsw:Sps_04584"/>
<dbReference type="EMBL" id="CP014782">
    <property type="protein sequence ID" value="AQS39669.1"/>
    <property type="molecule type" value="Genomic_DNA"/>
</dbReference>
<gene>
    <name evidence="1" type="ORF">Sps_04584</name>
</gene>
<dbReference type="Proteomes" id="UP000189545">
    <property type="component" value="Chromosome"/>
</dbReference>
<accession>A0A1S6HVZ3</accession>
<organism evidence="1 2">
    <name type="scientific">Shewanella psychrophila</name>
    <dbReference type="NCBI Taxonomy" id="225848"/>
    <lineage>
        <taxon>Bacteria</taxon>
        <taxon>Pseudomonadati</taxon>
        <taxon>Pseudomonadota</taxon>
        <taxon>Gammaproteobacteria</taxon>
        <taxon>Alteromonadales</taxon>
        <taxon>Shewanellaceae</taxon>
        <taxon>Shewanella</taxon>
    </lineage>
</organism>
<reference evidence="1 2" key="1">
    <citation type="submission" date="2016-03" db="EMBL/GenBank/DDBJ databases">
        <title>Complete genome sequence of Shewanella psychrophila WP2, a deep sea bacterium isolated from west Pacific sediment.</title>
        <authorList>
            <person name="Xu G."/>
            <person name="Jian H."/>
        </authorList>
    </citation>
    <scope>NUCLEOTIDE SEQUENCE [LARGE SCALE GENOMIC DNA]</scope>
    <source>
        <strain evidence="1 2">WP2</strain>
    </source>
</reference>
<sequence length="118" mass="13442">MSIIKSQGKTSLAFFILGVLSLSAFSHAGQVVVRKSSEPFDAFAVRDQVLRDHEWQEALRMQQQIQILQALPAGCILLSRPYAYYSCHGLFYRPYQYQKRDVYIQVDAVGDQAEQAIK</sequence>
<dbReference type="STRING" id="225848.Sps_04584"/>
<name>A0A1S6HVZ3_9GAMM</name>
<evidence type="ECO:0000313" key="1">
    <source>
        <dbReference type="EMBL" id="AQS39669.1"/>
    </source>
</evidence>
<dbReference type="RefSeq" id="WP_077754530.1">
    <property type="nucleotide sequence ID" value="NZ_CP014782.1"/>
</dbReference>